<proteinExistence type="predicted"/>
<organism evidence="2 3">
    <name type="scientific">Pleurodeles waltl</name>
    <name type="common">Iberian ribbed newt</name>
    <dbReference type="NCBI Taxonomy" id="8319"/>
    <lineage>
        <taxon>Eukaryota</taxon>
        <taxon>Metazoa</taxon>
        <taxon>Chordata</taxon>
        <taxon>Craniata</taxon>
        <taxon>Vertebrata</taxon>
        <taxon>Euteleostomi</taxon>
        <taxon>Amphibia</taxon>
        <taxon>Batrachia</taxon>
        <taxon>Caudata</taxon>
        <taxon>Salamandroidea</taxon>
        <taxon>Salamandridae</taxon>
        <taxon>Pleurodelinae</taxon>
        <taxon>Pleurodeles</taxon>
    </lineage>
</organism>
<gene>
    <name evidence="2" type="ORF">NDU88_001863</name>
</gene>
<evidence type="ECO:0000313" key="2">
    <source>
        <dbReference type="EMBL" id="KAJ1081685.1"/>
    </source>
</evidence>
<accession>A0AAV7KTZ9</accession>
<reference evidence="2" key="1">
    <citation type="journal article" date="2022" name="bioRxiv">
        <title>Sequencing and chromosome-scale assembly of the giantPleurodeles waltlgenome.</title>
        <authorList>
            <person name="Brown T."/>
            <person name="Elewa A."/>
            <person name="Iarovenko S."/>
            <person name="Subramanian E."/>
            <person name="Araus A.J."/>
            <person name="Petzold A."/>
            <person name="Susuki M."/>
            <person name="Suzuki K.-i.T."/>
            <person name="Hayashi T."/>
            <person name="Toyoda A."/>
            <person name="Oliveira C."/>
            <person name="Osipova E."/>
            <person name="Leigh N.D."/>
            <person name="Simon A."/>
            <person name="Yun M.H."/>
        </authorList>
    </citation>
    <scope>NUCLEOTIDE SEQUENCE</scope>
    <source>
        <strain evidence="2">20211129_DDA</strain>
        <tissue evidence="2">Liver</tissue>
    </source>
</reference>
<dbReference type="EMBL" id="JANPWB010000016">
    <property type="protein sequence ID" value="KAJ1081685.1"/>
    <property type="molecule type" value="Genomic_DNA"/>
</dbReference>
<sequence>MQVLRMLQEEGREDLLKEIALAVEGEGIKQPRRASFKGVAAAVIACSPPVSGKKYKQKSVFGCKYAQAAVLDMEVEVGQGQDLPMVSSVRRGGSRLARRAGASLQQRVASRGIGAAVKGAVASLRHLGTEAGLFAHEPAVFEGVGRAQQQAPLSSRKRGKRGKEELEESTLKEPIIIDSDSDGGDAIGKGDTIHLLNIRNFEEGGEANMFIQWVPRLVSPMLHKVQQWGG</sequence>
<protein>
    <submittedName>
        <fullName evidence="2">Uncharacterized protein</fullName>
    </submittedName>
</protein>
<evidence type="ECO:0000313" key="3">
    <source>
        <dbReference type="Proteomes" id="UP001066276"/>
    </source>
</evidence>
<dbReference type="AlphaFoldDB" id="A0AAV7KTZ9"/>
<keyword evidence="3" id="KW-1185">Reference proteome</keyword>
<name>A0AAV7KTZ9_PLEWA</name>
<evidence type="ECO:0000256" key="1">
    <source>
        <dbReference type="SAM" id="MobiDB-lite"/>
    </source>
</evidence>
<comment type="caution">
    <text evidence="2">The sequence shown here is derived from an EMBL/GenBank/DDBJ whole genome shotgun (WGS) entry which is preliminary data.</text>
</comment>
<feature type="region of interest" description="Disordered" evidence="1">
    <location>
        <begin position="145"/>
        <end position="183"/>
    </location>
</feature>
<dbReference type="Proteomes" id="UP001066276">
    <property type="component" value="Chromosome 12"/>
</dbReference>